<name>A0ABD2ALP0_VESMC</name>
<organism evidence="1 2">
    <name type="scientific">Vespula maculifrons</name>
    <name type="common">Eastern yellow jacket</name>
    <name type="synonym">Wasp</name>
    <dbReference type="NCBI Taxonomy" id="7453"/>
    <lineage>
        <taxon>Eukaryota</taxon>
        <taxon>Metazoa</taxon>
        <taxon>Ecdysozoa</taxon>
        <taxon>Arthropoda</taxon>
        <taxon>Hexapoda</taxon>
        <taxon>Insecta</taxon>
        <taxon>Pterygota</taxon>
        <taxon>Neoptera</taxon>
        <taxon>Endopterygota</taxon>
        <taxon>Hymenoptera</taxon>
        <taxon>Apocrita</taxon>
        <taxon>Aculeata</taxon>
        <taxon>Vespoidea</taxon>
        <taxon>Vespidae</taxon>
        <taxon>Vespinae</taxon>
        <taxon>Vespula</taxon>
    </lineage>
</organism>
<sequence>MVLFIRLPIYGYKQCSNVIFGLMRFIKISSYYLNMSMSIKLILEIMHCKIMDLQMTWVDNIFQCIELIDKLQDIKALFLLLGTDLNNYLTA</sequence>
<gene>
    <name evidence="1" type="ORF">V1477_020057</name>
</gene>
<reference evidence="1 2" key="1">
    <citation type="journal article" date="2024" name="Ann. Entomol. Soc. Am.">
        <title>Genomic analyses of the southern and eastern yellowjacket wasps (Hymenoptera: Vespidae) reveal evolutionary signatures of social life.</title>
        <authorList>
            <person name="Catto M.A."/>
            <person name="Caine P.B."/>
            <person name="Orr S.E."/>
            <person name="Hunt B.G."/>
            <person name="Goodisman M.A.D."/>
        </authorList>
    </citation>
    <scope>NUCLEOTIDE SEQUENCE [LARGE SCALE GENOMIC DNA]</scope>
    <source>
        <strain evidence="1">232</strain>
        <tissue evidence="1">Head and thorax</tissue>
    </source>
</reference>
<accession>A0ABD2ALP0</accession>
<evidence type="ECO:0000313" key="2">
    <source>
        <dbReference type="Proteomes" id="UP001607303"/>
    </source>
</evidence>
<comment type="caution">
    <text evidence="1">The sequence shown here is derived from an EMBL/GenBank/DDBJ whole genome shotgun (WGS) entry which is preliminary data.</text>
</comment>
<dbReference type="Proteomes" id="UP001607303">
    <property type="component" value="Unassembled WGS sequence"/>
</dbReference>
<dbReference type="AlphaFoldDB" id="A0ABD2ALP0"/>
<proteinExistence type="predicted"/>
<evidence type="ECO:0000313" key="1">
    <source>
        <dbReference type="EMBL" id="KAL2721237.1"/>
    </source>
</evidence>
<protein>
    <submittedName>
        <fullName evidence="1">Uncharacterized protein</fullName>
    </submittedName>
</protein>
<dbReference type="EMBL" id="JAYRBN010000116">
    <property type="protein sequence ID" value="KAL2721237.1"/>
    <property type="molecule type" value="Genomic_DNA"/>
</dbReference>
<keyword evidence="2" id="KW-1185">Reference proteome</keyword>